<evidence type="ECO:0000313" key="2">
    <source>
        <dbReference type="EMBL" id="CAB4242157.1"/>
    </source>
</evidence>
<gene>
    <name evidence="1" type="ORF">UFOVP263_6</name>
    <name evidence="2" type="ORF">UFOVP91_57</name>
</gene>
<evidence type="ECO:0000313" key="1">
    <source>
        <dbReference type="EMBL" id="CAB4133797.1"/>
    </source>
</evidence>
<dbReference type="EMBL" id="LR796275">
    <property type="protein sequence ID" value="CAB4133797.1"/>
    <property type="molecule type" value="Genomic_DNA"/>
</dbReference>
<accession>A0A6J5TB07</accession>
<proteinExistence type="predicted"/>
<sequence>MTKSRNIGAKRIEKSLEIRQHIINTLTEMKTIKDIALELGKPKSAITHHIEILINEKWIRKQKKFRFDSHAYADGLIAIRHGIYEWKEYQRDVRVTMTLDVNALNDECKRLLGYNSIAPAKGRVYKRFSQG</sequence>
<name>A0A6J5TB07_9CAUD</name>
<dbReference type="EMBL" id="LR797827">
    <property type="protein sequence ID" value="CAB4242157.1"/>
    <property type="molecule type" value="Genomic_DNA"/>
</dbReference>
<reference evidence="2" key="1">
    <citation type="submission" date="2020-05" db="EMBL/GenBank/DDBJ databases">
        <authorList>
            <person name="Chiriac C."/>
            <person name="Salcher M."/>
            <person name="Ghai R."/>
            <person name="Kavagutti S V."/>
        </authorList>
    </citation>
    <scope>NUCLEOTIDE SEQUENCE</scope>
</reference>
<dbReference type="SUPFAM" id="SSF46785">
    <property type="entry name" value="Winged helix' DNA-binding domain"/>
    <property type="match status" value="1"/>
</dbReference>
<dbReference type="Gene3D" id="1.10.10.10">
    <property type="entry name" value="Winged helix-like DNA-binding domain superfamily/Winged helix DNA-binding domain"/>
    <property type="match status" value="1"/>
</dbReference>
<dbReference type="InterPro" id="IPR036390">
    <property type="entry name" value="WH_DNA-bd_sf"/>
</dbReference>
<protein>
    <submittedName>
        <fullName evidence="2">Uncharacterized protein</fullName>
    </submittedName>
</protein>
<dbReference type="InterPro" id="IPR036388">
    <property type="entry name" value="WH-like_DNA-bd_sf"/>
</dbReference>
<organism evidence="2">
    <name type="scientific">uncultured Caudovirales phage</name>
    <dbReference type="NCBI Taxonomy" id="2100421"/>
    <lineage>
        <taxon>Viruses</taxon>
        <taxon>Duplodnaviria</taxon>
        <taxon>Heunggongvirae</taxon>
        <taxon>Uroviricota</taxon>
        <taxon>Caudoviricetes</taxon>
        <taxon>Peduoviridae</taxon>
        <taxon>Maltschvirus</taxon>
        <taxon>Maltschvirus maltsch</taxon>
    </lineage>
</organism>